<organism evidence="1 2">
    <name type="scientific">Streptococcus agalactiae</name>
    <dbReference type="NCBI Taxonomy" id="1311"/>
    <lineage>
        <taxon>Bacteria</taxon>
        <taxon>Bacillati</taxon>
        <taxon>Bacillota</taxon>
        <taxon>Bacilli</taxon>
        <taxon>Lactobacillales</taxon>
        <taxon>Streptococcaceae</taxon>
        <taxon>Streptococcus</taxon>
    </lineage>
</organism>
<name>A0AAW6XUY7_STRAG</name>
<accession>A0AAW6XUY7</accession>
<gene>
    <name evidence="1" type="ORF">QP229_11470</name>
</gene>
<protein>
    <submittedName>
        <fullName evidence="1">Uncharacterized protein</fullName>
    </submittedName>
</protein>
<sequence>MDQKASDRVQVRAKVRQLSQIVKALPEGTQVIIASLAEGNQVPHLQLLAMQADAFAPGLAKSGSLRRDGLVQTADLTQTILQSIGATPAENSPGAT</sequence>
<dbReference type="Proteomes" id="UP001230629">
    <property type="component" value="Unassembled WGS sequence"/>
</dbReference>
<reference evidence="1" key="1">
    <citation type="submission" date="2023-05" db="EMBL/GenBank/DDBJ databases">
        <title>Cataloging the Phylogenetic Diversity of Human Bladder Bacteria.</title>
        <authorList>
            <person name="Du J."/>
        </authorList>
    </citation>
    <scope>NUCLEOTIDE SEQUENCE</scope>
    <source>
        <strain evidence="1">UMB8703</strain>
    </source>
</reference>
<dbReference type="EMBL" id="JASOIH010000257">
    <property type="protein sequence ID" value="MDK6900570.1"/>
    <property type="molecule type" value="Genomic_DNA"/>
</dbReference>
<evidence type="ECO:0000313" key="2">
    <source>
        <dbReference type="Proteomes" id="UP001230629"/>
    </source>
</evidence>
<evidence type="ECO:0000313" key="1">
    <source>
        <dbReference type="EMBL" id="MDK6900570.1"/>
    </source>
</evidence>
<dbReference type="AlphaFoldDB" id="A0AAW6XUY7"/>
<comment type="caution">
    <text evidence="1">The sequence shown here is derived from an EMBL/GenBank/DDBJ whole genome shotgun (WGS) entry which is preliminary data.</text>
</comment>
<feature type="non-terminal residue" evidence="1">
    <location>
        <position position="96"/>
    </location>
</feature>
<proteinExistence type="predicted"/>